<feature type="compositionally biased region" description="Basic and acidic residues" evidence="1">
    <location>
        <begin position="420"/>
        <end position="432"/>
    </location>
</feature>
<feature type="compositionally biased region" description="Polar residues" evidence="1">
    <location>
        <begin position="45"/>
        <end position="66"/>
    </location>
</feature>
<dbReference type="OrthoDB" id="5825804at2759"/>
<sequence length="775" mass="88066">MEDDDSFNQPVPRSIPLKPKIPIAQNIPKTEDSDPDSDDSFETFAATQTTNGGSIKSSASSTQSNEIKAPPPIRQQAPPTSQSKFSGGTQNIAPPSSATKRPPPQVQRSQCSHAPPTHPPISSNFQKSGPPQSSRPVILHSQQINNSTQIGIHSAVTNTKMMTGPQKLSGNATVAAPASPNSLTRHQSANSGLRNMPHQTPSSFRTGNIFQPRTTPPFDSQRPATPSGDVIMLRDQLENEKRKVLKLQAEFQKDNQKKEEEHQKHLAAKDMVIERQKKDLEMLKSTMACQKKTTSESKSSATSSMKNPIPTSSSTPSLPSSSSDVKKVYPKIPSAPESSKIKTPRRPHVIGHHLSAFRHPFKDEEDDTFQLNSSFEPSATSTPKMSGLIRTGLRRPLDLGAGDDGDENIRGAPTPKRKPVFSDERKKRTRREVQEEIRKIWDRIPEDSGISEVSDKPKFAPKIPKNSAKNAEKMDTETDEYIDRKLAKRLKILDFRRKNPPLIPEKSMTSRVKNRILKETEAQKTLERKCAKCHVADRDSLKNREFGDQKEWEKQEIQRRELMKKEAEELRSLHYTSMIHAVNRKGIDEFKGATRRNEAAELQYQKMIQGIQMRNLDEIREEKRADWRRQLMEKLEEDGEMYANLEIREFGKNDDYIWTEDEWENDLDFPEPYHHLSSSLCSDCRFHQKRQRRLAKKEWEKRRISTECLMKFGKEKREELRNQSILTKSRIEAADRSLFQANEMSSNGSDGPFGVFQNIEGVGDVEHDDDDDGFF</sequence>
<proteinExistence type="predicted"/>
<accession>A0A2G5U9H6</accession>
<feature type="compositionally biased region" description="Polar residues" evidence="1">
    <location>
        <begin position="120"/>
        <end position="172"/>
    </location>
</feature>
<evidence type="ECO:0000313" key="3">
    <source>
        <dbReference type="Proteomes" id="UP000230233"/>
    </source>
</evidence>
<feature type="region of interest" description="Disordered" evidence="1">
    <location>
        <begin position="396"/>
        <end position="432"/>
    </location>
</feature>
<organism evidence="2 3">
    <name type="scientific">Caenorhabditis nigoni</name>
    <dbReference type="NCBI Taxonomy" id="1611254"/>
    <lineage>
        <taxon>Eukaryota</taxon>
        <taxon>Metazoa</taxon>
        <taxon>Ecdysozoa</taxon>
        <taxon>Nematoda</taxon>
        <taxon>Chromadorea</taxon>
        <taxon>Rhabditida</taxon>
        <taxon>Rhabditina</taxon>
        <taxon>Rhabditomorpha</taxon>
        <taxon>Rhabditoidea</taxon>
        <taxon>Rhabditidae</taxon>
        <taxon>Peloderinae</taxon>
        <taxon>Caenorhabditis</taxon>
    </lineage>
</organism>
<dbReference type="EMBL" id="PDUG01000004">
    <property type="protein sequence ID" value="PIC36205.1"/>
    <property type="molecule type" value="Genomic_DNA"/>
</dbReference>
<gene>
    <name evidence="2" type="primary">Cnig_chr_IV.g15286</name>
    <name evidence="2" type="ORF">B9Z55_015286</name>
</gene>
<feature type="region of interest" description="Disordered" evidence="1">
    <location>
        <begin position="1"/>
        <end position="196"/>
    </location>
</feature>
<feature type="region of interest" description="Disordered" evidence="1">
    <location>
        <begin position="450"/>
        <end position="474"/>
    </location>
</feature>
<evidence type="ECO:0000256" key="1">
    <source>
        <dbReference type="SAM" id="MobiDB-lite"/>
    </source>
</evidence>
<feature type="compositionally biased region" description="Polar residues" evidence="1">
    <location>
        <begin position="77"/>
        <end position="99"/>
    </location>
</feature>
<feature type="region of interest" description="Disordered" evidence="1">
    <location>
        <begin position="287"/>
        <end position="345"/>
    </location>
</feature>
<feature type="compositionally biased region" description="Polar residues" evidence="1">
    <location>
        <begin position="179"/>
        <end position="196"/>
    </location>
</feature>
<comment type="caution">
    <text evidence="2">The sequence shown here is derived from an EMBL/GenBank/DDBJ whole genome shotgun (WGS) entry which is preliminary data.</text>
</comment>
<dbReference type="Proteomes" id="UP000230233">
    <property type="component" value="Chromosome IV"/>
</dbReference>
<evidence type="ECO:0000313" key="2">
    <source>
        <dbReference type="EMBL" id="PIC36205.1"/>
    </source>
</evidence>
<feature type="compositionally biased region" description="Acidic residues" evidence="1">
    <location>
        <begin position="766"/>
        <end position="775"/>
    </location>
</feature>
<reference evidence="3" key="1">
    <citation type="submission" date="2017-10" db="EMBL/GenBank/DDBJ databases">
        <title>Rapid genome shrinkage in a self-fertile nematode reveals novel sperm competition proteins.</title>
        <authorList>
            <person name="Yin D."/>
            <person name="Schwarz E.M."/>
            <person name="Thomas C.G."/>
            <person name="Felde R.L."/>
            <person name="Korf I.F."/>
            <person name="Cutter A.D."/>
            <person name="Schartner C.M."/>
            <person name="Ralston E.J."/>
            <person name="Meyer B.J."/>
            <person name="Haag E.S."/>
        </authorList>
    </citation>
    <scope>NUCLEOTIDE SEQUENCE [LARGE SCALE GENOMIC DNA]</scope>
    <source>
        <strain evidence="3">JU1422</strain>
    </source>
</reference>
<keyword evidence="3" id="KW-1185">Reference proteome</keyword>
<feature type="region of interest" description="Disordered" evidence="1">
    <location>
        <begin position="742"/>
        <end position="775"/>
    </location>
</feature>
<protein>
    <submittedName>
        <fullName evidence="2">Uncharacterized protein</fullName>
    </submittedName>
</protein>
<name>A0A2G5U9H6_9PELO</name>
<dbReference type="AlphaFoldDB" id="A0A2G5U9H6"/>
<feature type="compositionally biased region" description="Low complexity" evidence="1">
    <location>
        <begin position="296"/>
        <end position="323"/>
    </location>
</feature>